<evidence type="ECO:0000256" key="1">
    <source>
        <dbReference type="SAM" id="MobiDB-lite"/>
    </source>
</evidence>
<keyword evidence="2" id="KW-0732">Signal</keyword>
<dbReference type="Gene3D" id="2.60.40.1120">
    <property type="entry name" value="Carboxypeptidase-like, regulatory domain"/>
    <property type="match status" value="1"/>
</dbReference>
<sequence length="1389" mass="144279">MKAIRFIKPAVLSLAIMLSTQACVGKFLSTLLSTENAQFKLLEVVPVANTKILVGFNKPLDYEKGALTLGNYSIAGLNPVSVTKGPETNQVYLFLDPNAPDNERMQRQYYTLRVSGIKNLYLDDLLPGDENRSKQFMGARWLRATCLDDAGTFTCPSSGTTLAAPVTVTVRGDYARGQNYRWRLYNVTTSTDHSALSAVTPIATTFTIAAGLPSADYRLDLLIQDDAGAWQPASDTTQIFFSVDNTSVSDVGLANVPAALTSSTVTNISVAYRNCVEAGFPNGYAAPCYSSASPVSAQIPASYRYRIGTKAGSVPGDCAGTGYTYGAWSASRSTNLPINEVLSTSQCYNFQVVAADNVGNWQCNTAIATDATAGACTNPAGPGTGSIDDFFATKTYQETRFLLDTTAPTAAFVTNTLPVATTSATSFAVAVDSAGLSKYQYRVIGTGFSGTWSTDKNPGVGGDLISAAGLINGTYRIEIVGKDAAGNYQATASATGYDFVVDTTAPTATLASQGNCTGAAGVTAAPDNGLPRNPTRYNCHNIRVNNVTFYKYTIVSGNSCPTAAGDYDVNGQKISASEYIAADTTAWVDGNDYSICVIGSNNGALYQGTSASAVTRHTFRYDTTPPTSQVVTWISPALNLAGQSTVNTDVNVQIGKLGAENLVGYKGTIVTGACPTSATMVGDNSTYPERSPETPLQATGLAVGTVRICFIGRDAAGNYEAATQSVTYTVFAPPAPNDGDAVLDNLFSNTFNFTWVTGAGIPTGTQEIRIRVCKDAACTEPLPGMQNGVVVCNTVGTCNATSSYTLNTACPGLGCIKQLNGSTYYAQLKVKDSVGVESGFSASSSGKRIVGAITGTVRDTNNNPISGATVQLFYSATGHADGPICGTLATQIGANATSAGDGTFTFNLAGTYAIPIRLATNGYCVKVSTTGPVREGTKTYIEANAGATTNAGNIYAVSTTGKGCMIGAVVDGSNGSQLLLSNATFTLKDFQNATLASTPNLDPDGKQFAFPAGCVTSWGAAPYNSPTFDHAGAGLNAGVYSLQIAIPSYYTISETGIAIQDVTTTNLGYLPMVGTFANGSKQIKVILTWGNQTKDLDMHVVGPASNAFDCQPYNEAAIQNANGANSKFHVSFQQRYCAETGTAAPTGSTSLAVDDSFEYGPEIINFYDGYVNGTYKFSVFNNDATALDWNVSKARIDIYAGNFYGGSGGLVRTILSTGSSALRGWRPFRMTIAGVNNAFPPGGTLTIDDTTGVGYANYTYGVQTVSQVARNGTRTNGSVNVTGLATTADLVVGMGVTGTGMPAGGKIATIVNATSITLTANATSSGTNAITFTNVGLFTCNGTHINGPADGRTAGGNPPAGANPADPNLDCGLYTNGTTAASGAGPLDW</sequence>
<evidence type="ECO:0000313" key="3">
    <source>
        <dbReference type="EMBL" id="AFM14672.1"/>
    </source>
</evidence>
<dbReference type="Proteomes" id="UP000006048">
    <property type="component" value="Chromosome"/>
</dbReference>
<dbReference type="PROSITE" id="PS51257">
    <property type="entry name" value="PROKAR_LIPOPROTEIN"/>
    <property type="match status" value="1"/>
</dbReference>
<feature type="chain" id="PRO_5003686124" evidence="2">
    <location>
        <begin position="25"/>
        <end position="1389"/>
    </location>
</feature>
<dbReference type="STRING" id="869212.Turpa_4038"/>
<dbReference type="SUPFAM" id="SSF49464">
    <property type="entry name" value="Carboxypeptidase regulatory domain-like"/>
    <property type="match status" value="1"/>
</dbReference>
<name>I4BBL5_TURPD</name>
<dbReference type="InterPro" id="IPR008969">
    <property type="entry name" value="CarboxyPept-like_regulatory"/>
</dbReference>
<feature type="signal peptide" evidence="2">
    <location>
        <begin position="1"/>
        <end position="24"/>
    </location>
</feature>
<dbReference type="EMBL" id="CP002959">
    <property type="protein sequence ID" value="AFM14672.1"/>
    <property type="molecule type" value="Genomic_DNA"/>
</dbReference>
<evidence type="ECO:0000256" key="2">
    <source>
        <dbReference type="SAM" id="SignalP"/>
    </source>
</evidence>
<feature type="compositionally biased region" description="Low complexity" evidence="1">
    <location>
        <begin position="1355"/>
        <end position="1368"/>
    </location>
</feature>
<evidence type="ECO:0000313" key="4">
    <source>
        <dbReference type="Proteomes" id="UP000006048"/>
    </source>
</evidence>
<dbReference type="RefSeq" id="WP_014805148.1">
    <property type="nucleotide sequence ID" value="NC_018020.1"/>
</dbReference>
<dbReference type="KEGG" id="tpx:Turpa_4038"/>
<dbReference type="HOGENOM" id="CLU_255048_0_0_12"/>
<protein>
    <submittedName>
        <fullName evidence="3">Uncharacterized protein</fullName>
    </submittedName>
</protein>
<accession>I4BBL5</accession>
<organism evidence="3 4">
    <name type="scientific">Turneriella parva (strain ATCC BAA-1111 / DSM 21527 / NCTC 11395 / H)</name>
    <name type="common">Leptospira parva</name>
    <dbReference type="NCBI Taxonomy" id="869212"/>
    <lineage>
        <taxon>Bacteria</taxon>
        <taxon>Pseudomonadati</taxon>
        <taxon>Spirochaetota</taxon>
        <taxon>Spirochaetia</taxon>
        <taxon>Leptospirales</taxon>
        <taxon>Leptospiraceae</taxon>
        <taxon>Turneriella</taxon>
    </lineage>
</organism>
<keyword evidence="4" id="KW-1185">Reference proteome</keyword>
<feature type="region of interest" description="Disordered" evidence="1">
    <location>
        <begin position="1349"/>
        <end position="1368"/>
    </location>
</feature>
<gene>
    <name evidence="3" type="ordered locus">Turpa_4038</name>
</gene>
<dbReference type="OrthoDB" id="6372180at2"/>
<reference evidence="3 4" key="1">
    <citation type="submission" date="2012-06" db="EMBL/GenBank/DDBJ databases">
        <title>The complete chromosome of genome of Turneriella parva DSM 21527.</title>
        <authorList>
            <consortium name="US DOE Joint Genome Institute (JGI-PGF)"/>
            <person name="Lucas S."/>
            <person name="Han J."/>
            <person name="Lapidus A."/>
            <person name="Bruce D."/>
            <person name="Goodwin L."/>
            <person name="Pitluck S."/>
            <person name="Peters L."/>
            <person name="Kyrpides N."/>
            <person name="Mavromatis K."/>
            <person name="Ivanova N."/>
            <person name="Mikhailova N."/>
            <person name="Chertkov O."/>
            <person name="Detter J.C."/>
            <person name="Tapia R."/>
            <person name="Han C."/>
            <person name="Land M."/>
            <person name="Hauser L."/>
            <person name="Markowitz V."/>
            <person name="Cheng J.-F."/>
            <person name="Hugenholtz P."/>
            <person name="Woyke T."/>
            <person name="Wu D."/>
            <person name="Gronow S."/>
            <person name="Wellnitz S."/>
            <person name="Brambilla E."/>
            <person name="Klenk H.-P."/>
            <person name="Eisen J.A."/>
        </authorList>
    </citation>
    <scope>NUCLEOTIDE SEQUENCE [LARGE SCALE GENOMIC DNA]</scope>
    <source>
        <strain evidence="4">ATCC BAA-1111 / DSM 21527 / NCTC 11395 / H</strain>
    </source>
</reference>
<proteinExistence type="predicted"/>